<dbReference type="RefSeq" id="XP_019863295.1">
    <property type="nucleotide sequence ID" value="XM_020007736.1"/>
</dbReference>
<dbReference type="GeneID" id="109592226"/>
<keyword evidence="1" id="KW-0472">Membrane</keyword>
<name>A0AAN0K1S0_AMPQE</name>
<evidence type="ECO:0000256" key="1">
    <source>
        <dbReference type="SAM" id="Phobius"/>
    </source>
</evidence>
<keyword evidence="1" id="KW-1133">Transmembrane helix</keyword>
<dbReference type="Proteomes" id="UP000007879">
    <property type="component" value="Unassembled WGS sequence"/>
</dbReference>
<feature type="transmembrane region" description="Helical" evidence="1">
    <location>
        <begin position="233"/>
        <end position="254"/>
    </location>
</feature>
<dbReference type="KEGG" id="aqu:109592226"/>
<dbReference type="EnsemblMetazoa" id="XM_020007736.1">
    <property type="protein sequence ID" value="XP_019863295.1"/>
    <property type="gene ID" value="LOC109592226"/>
</dbReference>
<reference evidence="3" key="1">
    <citation type="journal article" date="2010" name="Nature">
        <title>The Amphimedon queenslandica genome and the evolution of animal complexity.</title>
        <authorList>
            <person name="Srivastava M."/>
            <person name="Simakov O."/>
            <person name="Chapman J."/>
            <person name="Fahey B."/>
            <person name="Gauthier M.E."/>
            <person name="Mitros T."/>
            <person name="Richards G.S."/>
            <person name="Conaco C."/>
            <person name="Dacre M."/>
            <person name="Hellsten U."/>
            <person name="Larroux C."/>
            <person name="Putnam N.H."/>
            <person name="Stanke M."/>
            <person name="Adamska M."/>
            <person name="Darling A."/>
            <person name="Degnan S.M."/>
            <person name="Oakley T.H."/>
            <person name="Plachetzki D.C."/>
            <person name="Zhai Y."/>
            <person name="Adamski M."/>
            <person name="Calcino A."/>
            <person name="Cummins S.F."/>
            <person name="Goodstein D.M."/>
            <person name="Harris C."/>
            <person name="Jackson D.J."/>
            <person name="Leys S.P."/>
            <person name="Shu S."/>
            <person name="Woodcroft B.J."/>
            <person name="Vervoort M."/>
            <person name="Kosik K.S."/>
            <person name="Manning G."/>
            <person name="Degnan B.M."/>
            <person name="Rokhsar D.S."/>
        </authorList>
    </citation>
    <scope>NUCLEOTIDE SEQUENCE [LARGE SCALE GENOMIC DNA]</scope>
</reference>
<sequence>MSNLTENSSLLTVDLYVDLNEADLVRLNYRCMTDEYKTMIKLAANCALDVPFDLDIQESLLEIHKKIEDKITRDRMKEINYFILKMIENELKQKDDPLYQPQRAANGNALPLFDIREYRHFDKLLILGKMVALMEEADYMKFRKAIADDKLSYSPVQLDYIPSRYFLIKCLLEDEKIDEKLHLMYKWLDKTGCSRYRIYLEEYSKRHDFSIPKQDMITRIAIYISNLKYPKTFCSLLIILIVIIVALVVVPITYGQSYDTMKSFSSMIGANTTVLLQQECKSANELKDLESVTVSTESTSDYDVIIFLTNYTVSKVPVQLPQRSLPYPLKGRHNFGINYYRNDPIYTTGRSILSYTVSVTADDDNSTECPVEFYLFDNNNTYREFIRYIDKRVPNYINCSSLCNEENRIVEPVQEFNFSVTTPGFYFVGGSLQDEVSVNVTISAELQAYKYSSHLQPQ</sequence>
<dbReference type="AlphaFoldDB" id="A0AAN0K1S0"/>
<proteinExistence type="predicted"/>
<evidence type="ECO:0000313" key="2">
    <source>
        <dbReference type="EnsemblMetazoa" id="XP_019863295.1"/>
    </source>
</evidence>
<organism evidence="2 3">
    <name type="scientific">Amphimedon queenslandica</name>
    <name type="common">Sponge</name>
    <dbReference type="NCBI Taxonomy" id="400682"/>
    <lineage>
        <taxon>Eukaryota</taxon>
        <taxon>Metazoa</taxon>
        <taxon>Porifera</taxon>
        <taxon>Demospongiae</taxon>
        <taxon>Heteroscleromorpha</taxon>
        <taxon>Haplosclerida</taxon>
        <taxon>Niphatidae</taxon>
        <taxon>Amphimedon</taxon>
    </lineage>
</organism>
<keyword evidence="1" id="KW-0812">Transmembrane</keyword>
<accession>A0AAN0K1S0</accession>
<keyword evidence="3" id="KW-1185">Reference proteome</keyword>
<protein>
    <submittedName>
        <fullName evidence="2">Uncharacterized protein</fullName>
    </submittedName>
</protein>
<evidence type="ECO:0000313" key="3">
    <source>
        <dbReference type="Proteomes" id="UP000007879"/>
    </source>
</evidence>
<reference evidence="2" key="2">
    <citation type="submission" date="2024-06" db="UniProtKB">
        <authorList>
            <consortium name="EnsemblMetazoa"/>
        </authorList>
    </citation>
    <scope>IDENTIFICATION</scope>
</reference>